<proteinExistence type="predicted"/>
<dbReference type="SMART" id="SM01034">
    <property type="entry name" value="BLUF"/>
    <property type="match status" value="1"/>
</dbReference>
<sequence>MHTSDPLSLSHVFYVSRSLATPIEVDRILRCAREQNSHRGVTGSLLFTGGHFAQLLEGTPAAVADTMAIIGADRRHTAVKRLAEGDLSQRRFGAWSMAFAEAPGADDLIEQLLSSAEVPPERAQRLMRLMFETAPL</sequence>
<name>A0ABZ0CYE3_9BURK</name>
<feature type="domain" description="BLUF" evidence="1">
    <location>
        <begin position="9"/>
        <end position="98"/>
    </location>
</feature>
<dbReference type="SUPFAM" id="SSF54975">
    <property type="entry name" value="Acylphosphatase/BLUF domain-like"/>
    <property type="match status" value="1"/>
</dbReference>
<gene>
    <name evidence="2" type="ORF">RXV79_07845</name>
</gene>
<dbReference type="PROSITE" id="PS50925">
    <property type="entry name" value="BLUF"/>
    <property type="match status" value="1"/>
</dbReference>
<evidence type="ECO:0000259" key="1">
    <source>
        <dbReference type="PROSITE" id="PS50925"/>
    </source>
</evidence>
<protein>
    <submittedName>
        <fullName evidence="2">BLUF domain-containing protein</fullName>
    </submittedName>
</protein>
<evidence type="ECO:0000313" key="3">
    <source>
        <dbReference type="Proteomes" id="UP001303946"/>
    </source>
</evidence>
<accession>A0ABZ0CYE3</accession>
<dbReference type="InterPro" id="IPR036046">
    <property type="entry name" value="Acylphosphatase-like_dom_sf"/>
</dbReference>
<dbReference type="EMBL" id="CP136336">
    <property type="protein sequence ID" value="WOB09970.1"/>
    <property type="molecule type" value="Genomic_DNA"/>
</dbReference>
<evidence type="ECO:0000313" key="2">
    <source>
        <dbReference type="EMBL" id="WOB09970.1"/>
    </source>
</evidence>
<dbReference type="Pfam" id="PF04940">
    <property type="entry name" value="BLUF"/>
    <property type="match status" value="1"/>
</dbReference>
<dbReference type="Gene3D" id="3.30.70.100">
    <property type="match status" value="1"/>
</dbReference>
<reference evidence="2 3" key="1">
    <citation type="submission" date="2023-10" db="EMBL/GenBank/DDBJ databases">
        <title>Bacteria for the degradation of biodegradable plastic PBAT(Polybutylene adipate terephthalate).</title>
        <authorList>
            <person name="Weon H.-Y."/>
            <person name="Yeon J."/>
        </authorList>
    </citation>
    <scope>NUCLEOTIDE SEQUENCE [LARGE SCALE GENOMIC DNA]</scope>
    <source>
        <strain evidence="2 3">SBD 7-3</strain>
    </source>
</reference>
<keyword evidence="3" id="KW-1185">Reference proteome</keyword>
<organism evidence="2 3">
    <name type="scientific">Piscinibacter gummiphilus</name>
    <dbReference type="NCBI Taxonomy" id="946333"/>
    <lineage>
        <taxon>Bacteria</taxon>
        <taxon>Pseudomonadati</taxon>
        <taxon>Pseudomonadota</taxon>
        <taxon>Betaproteobacteria</taxon>
        <taxon>Burkholderiales</taxon>
        <taxon>Sphaerotilaceae</taxon>
        <taxon>Piscinibacter</taxon>
    </lineage>
</organism>
<dbReference type="RefSeq" id="WP_316702851.1">
    <property type="nucleotide sequence ID" value="NZ_CP136336.1"/>
</dbReference>
<dbReference type="InterPro" id="IPR007024">
    <property type="entry name" value="BLUF_domain"/>
</dbReference>
<dbReference type="Proteomes" id="UP001303946">
    <property type="component" value="Chromosome"/>
</dbReference>